<dbReference type="GO" id="GO:0048367">
    <property type="term" value="P:shoot system development"/>
    <property type="evidence" value="ECO:0007669"/>
    <property type="project" value="InterPro"/>
</dbReference>
<dbReference type="AlphaFoldDB" id="A0AAP0DA16"/>
<sequence length="292" mass="33525">MACSYLSNHNTYGVRSISLSATPNLSTDSIKKELNGIETLVMSPSSCKPSLEAIYDGLMRLSRLYECTHELINLLCTCDKKWVEDLLDILVGFLDVCETMREIMSRYKEHVRDLECALRRRKGDSSIESSIARYNSFRKTVKKDVKRLMASLKRSMVAKSQDRHCEAHHEVVIKMVMEETVSIFECLLMAFVMPNTQVPKTCKWSMVVSKLIQRTRVACEEHHYHQTNDIGSLDVVLHDRCVKVDRCSSWWNDACILEAMETQIGRIGDGLECIFRSLIRTRVSLLNIVSNY</sequence>
<evidence type="ECO:0000313" key="1">
    <source>
        <dbReference type="EMBL" id="KAK9067434.1"/>
    </source>
</evidence>
<dbReference type="PANTHER" id="PTHR33070:SF109">
    <property type="entry name" value="DOMAIN PROTEIN, PUTATIVE (DUF241)-RELATED"/>
    <property type="match status" value="1"/>
</dbReference>
<dbReference type="EMBL" id="JBCNJP010000015">
    <property type="protein sequence ID" value="KAK9067434.1"/>
    <property type="molecule type" value="Genomic_DNA"/>
</dbReference>
<evidence type="ECO:0000313" key="2">
    <source>
        <dbReference type="Proteomes" id="UP001408789"/>
    </source>
</evidence>
<name>A0AAP0DA16_9ASTR</name>
<organism evidence="1 2">
    <name type="scientific">Deinandra increscens subsp. villosa</name>
    <dbReference type="NCBI Taxonomy" id="3103831"/>
    <lineage>
        <taxon>Eukaryota</taxon>
        <taxon>Viridiplantae</taxon>
        <taxon>Streptophyta</taxon>
        <taxon>Embryophyta</taxon>
        <taxon>Tracheophyta</taxon>
        <taxon>Spermatophyta</taxon>
        <taxon>Magnoliopsida</taxon>
        <taxon>eudicotyledons</taxon>
        <taxon>Gunneridae</taxon>
        <taxon>Pentapetalae</taxon>
        <taxon>asterids</taxon>
        <taxon>campanulids</taxon>
        <taxon>Asterales</taxon>
        <taxon>Asteraceae</taxon>
        <taxon>Asteroideae</taxon>
        <taxon>Heliantheae alliance</taxon>
        <taxon>Madieae</taxon>
        <taxon>Madiinae</taxon>
        <taxon>Deinandra</taxon>
    </lineage>
</organism>
<protein>
    <recommendedName>
        <fullName evidence="3">DUF241 domain protein</fullName>
    </recommendedName>
</protein>
<dbReference type="GO" id="GO:0048364">
    <property type="term" value="P:root development"/>
    <property type="evidence" value="ECO:0007669"/>
    <property type="project" value="InterPro"/>
</dbReference>
<dbReference type="Proteomes" id="UP001408789">
    <property type="component" value="Unassembled WGS sequence"/>
</dbReference>
<gene>
    <name evidence="1" type="ORF">SSX86_014763</name>
</gene>
<reference evidence="1 2" key="1">
    <citation type="submission" date="2024-04" db="EMBL/GenBank/DDBJ databases">
        <title>The reference genome of an endangered Asteraceae, Deinandra increscens subsp. villosa, native to the Central Coast of California.</title>
        <authorList>
            <person name="Guilliams M."/>
            <person name="Hasenstab-Lehman K."/>
            <person name="Meyer R."/>
            <person name="Mcevoy S."/>
        </authorList>
    </citation>
    <scope>NUCLEOTIDE SEQUENCE [LARGE SCALE GENOMIC DNA]</scope>
    <source>
        <tissue evidence="1">Leaf</tissue>
    </source>
</reference>
<dbReference type="Pfam" id="PF03087">
    <property type="entry name" value="BPS1"/>
    <property type="match status" value="1"/>
</dbReference>
<dbReference type="InterPro" id="IPR004320">
    <property type="entry name" value="BPS1_pln"/>
</dbReference>
<dbReference type="PANTHER" id="PTHR33070">
    <property type="entry name" value="OS06G0725500 PROTEIN"/>
    <property type="match status" value="1"/>
</dbReference>
<accession>A0AAP0DA16</accession>
<keyword evidence="2" id="KW-1185">Reference proteome</keyword>
<evidence type="ECO:0008006" key="3">
    <source>
        <dbReference type="Google" id="ProtNLM"/>
    </source>
</evidence>
<comment type="caution">
    <text evidence="1">The sequence shown here is derived from an EMBL/GenBank/DDBJ whole genome shotgun (WGS) entry which is preliminary data.</text>
</comment>
<proteinExistence type="predicted"/>